<sequence>MEFEEGGARETGWNMEMLLKRQIKRDGGEIDKGKGWKSAPRIYISQNWYAWIPGEHNNRRFYKMDELDFTGQKSCSYSRMTPRHRVLLDKTRAGAERRQPVKQVLPVPVWAIHKSSKAESYVHRQKLPDDEKGNFKLKPITLLNMELLPCASTVAPSRDRRPVPDPKAFPGLLLLLLGWQ</sequence>
<gene>
    <name evidence="1" type="ORF">RUM44_003653</name>
</gene>
<reference evidence="1 2" key="1">
    <citation type="submission" date="2023-09" db="EMBL/GenBank/DDBJ databases">
        <title>Genomes of two closely related lineages of the louse Polyplax serrata with different host specificities.</title>
        <authorList>
            <person name="Martinu J."/>
            <person name="Tarabai H."/>
            <person name="Stefka J."/>
            <person name="Hypsa V."/>
        </authorList>
    </citation>
    <scope>NUCLEOTIDE SEQUENCE [LARGE SCALE GENOMIC DNA]</scope>
    <source>
        <strain evidence="1">98ZLc_SE</strain>
    </source>
</reference>
<organism evidence="1 2">
    <name type="scientific">Polyplax serrata</name>
    <name type="common">Common mouse louse</name>
    <dbReference type="NCBI Taxonomy" id="468196"/>
    <lineage>
        <taxon>Eukaryota</taxon>
        <taxon>Metazoa</taxon>
        <taxon>Ecdysozoa</taxon>
        <taxon>Arthropoda</taxon>
        <taxon>Hexapoda</taxon>
        <taxon>Insecta</taxon>
        <taxon>Pterygota</taxon>
        <taxon>Neoptera</taxon>
        <taxon>Paraneoptera</taxon>
        <taxon>Psocodea</taxon>
        <taxon>Troctomorpha</taxon>
        <taxon>Phthiraptera</taxon>
        <taxon>Anoplura</taxon>
        <taxon>Polyplacidae</taxon>
        <taxon>Polyplax</taxon>
    </lineage>
</organism>
<evidence type="ECO:0000313" key="1">
    <source>
        <dbReference type="EMBL" id="KAK6619271.1"/>
    </source>
</evidence>
<comment type="caution">
    <text evidence="1">The sequence shown here is derived from an EMBL/GenBank/DDBJ whole genome shotgun (WGS) entry which is preliminary data.</text>
</comment>
<name>A0ABR1AH33_POLSC</name>
<evidence type="ECO:0000313" key="2">
    <source>
        <dbReference type="Proteomes" id="UP001359485"/>
    </source>
</evidence>
<dbReference type="EMBL" id="JAWJWF010000049">
    <property type="protein sequence ID" value="KAK6619271.1"/>
    <property type="molecule type" value="Genomic_DNA"/>
</dbReference>
<dbReference type="Proteomes" id="UP001359485">
    <property type="component" value="Unassembled WGS sequence"/>
</dbReference>
<proteinExistence type="predicted"/>
<protein>
    <submittedName>
        <fullName evidence="1">Uncharacterized protein</fullName>
    </submittedName>
</protein>
<accession>A0ABR1AH33</accession>
<keyword evidence="2" id="KW-1185">Reference proteome</keyword>